<dbReference type="PANTHER" id="PTHR30302">
    <property type="entry name" value="HYDROGENASE 1 MATURATION PROTEASE"/>
    <property type="match status" value="1"/>
</dbReference>
<sequence length="181" mass="19906">MDILVLGVGNILLGDEGVGVHLCHQLKCSYHFTHKGKLTFMDGGTMAQALIPWIVEYDRILILDCVSVVGAQVGALYCFDFDQIPAEITWAGSAHEVEMLQTLKLTALMGDLPLTTIIGLVPAIMQDRTTFELSPDLLQGARLAKEHALKILAQWGVRATLKAKAQDLQQIAYQSYRRALS</sequence>
<evidence type="ECO:0000256" key="4">
    <source>
        <dbReference type="ARBA" id="ARBA00022801"/>
    </source>
</evidence>
<dbReference type="InterPro" id="IPR000671">
    <property type="entry name" value="Peptidase_A31"/>
</dbReference>
<comment type="similarity">
    <text evidence="1">Belongs to the peptidase A31 family.</text>
</comment>
<dbReference type="EMBL" id="JBHRZO010000016">
    <property type="protein sequence ID" value="MFC3847608.1"/>
    <property type="molecule type" value="Genomic_DNA"/>
</dbReference>
<keyword evidence="3" id="KW-0064">Aspartyl protease</keyword>
<evidence type="ECO:0000313" key="6">
    <source>
        <dbReference type="Proteomes" id="UP001595783"/>
    </source>
</evidence>
<keyword evidence="6" id="KW-1185">Reference proteome</keyword>
<protein>
    <submittedName>
        <fullName evidence="5">HyaD/HybD family hydrogenase maturation endopeptidase</fullName>
    </submittedName>
</protein>
<gene>
    <name evidence="5" type="ORF">ACFOPX_03540</name>
</gene>
<dbReference type="PANTHER" id="PTHR30302:SF1">
    <property type="entry name" value="HYDROGENASE 2 MATURATION PROTEASE"/>
    <property type="match status" value="1"/>
</dbReference>
<dbReference type="Pfam" id="PF01750">
    <property type="entry name" value="HycI"/>
    <property type="match status" value="1"/>
</dbReference>
<dbReference type="Proteomes" id="UP001595783">
    <property type="component" value="Unassembled WGS sequence"/>
</dbReference>
<evidence type="ECO:0000256" key="2">
    <source>
        <dbReference type="ARBA" id="ARBA00022670"/>
    </source>
</evidence>
<name>A0ABV7ZGD5_9HELI</name>
<accession>A0ABV7ZGD5</accession>
<reference evidence="6" key="1">
    <citation type="journal article" date="2019" name="Int. J. Syst. Evol. Microbiol.">
        <title>The Global Catalogue of Microorganisms (GCM) 10K type strain sequencing project: providing services to taxonomists for standard genome sequencing and annotation.</title>
        <authorList>
            <consortium name="The Broad Institute Genomics Platform"/>
            <consortium name="The Broad Institute Genome Sequencing Center for Infectious Disease"/>
            <person name="Wu L."/>
            <person name="Ma J."/>
        </authorList>
    </citation>
    <scope>NUCLEOTIDE SEQUENCE [LARGE SCALE GENOMIC DNA]</scope>
    <source>
        <strain evidence="6">CCUG 53816</strain>
    </source>
</reference>
<evidence type="ECO:0000256" key="1">
    <source>
        <dbReference type="ARBA" id="ARBA00006814"/>
    </source>
</evidence>
<keyword evidence="4" id="KW-0378">Hydrolase</keyword>
<proteinExistence type="inferred from homology"/>
<dbReference type="Gene3D" id="3.40.50.1450">
    <property type="entry name" value="HybD-like"/>
    <property type="match status" value="1"/>
</dbReference>
<evidence type="ECO:0000256" key="3">
    <source>
        <dbReference type="ARBA" id="ARBA00022750"/>
    </source>
</evidence>
<evidence type="ECO:0000313" key="5">
    <source>
        <dbReference type="EMBL" id="MFC3847608.1"/>
    </source>
</evidence>
<dbReference type="NCBIfam" id="TIGR00072">
    <property type="entry name" value="hydrog_prot"/>
    <property type="match status" value="1"/>
</dbReference>
<dbReference type="SUPFAM" id="SSF53163">
    <property type="entry name" value="HybD-like"/>
    <property type="match status" value="1"/>
</dbReference>
<dbReference type="PRINTS" id="PR00446">
    <property type="entry name" value="HYDRGNUPTAKE"/>
</dbReference>
<dbReference type="InterPro" id="IPR023430">
    <property type="entry name" value="Pept_HybD-like_dom_sf"/>
</dbReference>
<keyword evidence="2" id="KW-0645">Protease</keyword>
<organism evidence="5 6">
    <name type="scientific">Helicobacter baculiformis</name>
    <dbReference type="NCBI Taxonomy" id="427351"/>
    <lineage>
        <taxon>Bacteria</taxon>
        <taxon>Pseudomonadati</taxon>
        <taxon>Campylobacterota</taxon>
        <taxon>Epsilonproteobacteria</taxon>
        <taxon>Campylobacterales</taxon>
        <taxon>Helicobacteraceae</taxon>
        <taxon>Helicobacter</taxon>
    </lineage>
</organism>
<comment type="caution">
    <text evidence="5">The sequence shown here is derived from an EMBL/GenBank/DDBJ whole genome shotgun (WGS) entry which is preliminary data.</text>
</comment>
<dbReference type="RefSeq" id="WP_104752977.1">
    <property type="nucleotide sequence ID" value="NZ_FZMF01000068.1"/>
</dbReference>
<dbReference type="CDD" id="cd06062">
    <property type="entry name" value="H2MP_MemB-H2up"/>
    <property type="match status" value="1"/>
</dbReference>